<evidence type="ECO:0000256" key="6">
    <source>
        <dbReference type="SAM" id="Coils"/>
    </source>
</evidence>
<dbReference type="InterPro" id="IPR003591">
    <property type="entry name" value="Leu-rich_rpt_typical-subtyp"/>
</dbReference>
<keyword evidence="4" id="KW-0969">Cilium</keyword>
<evidence type="ECO:0000256" key="3">
    <source>
        <dbReference type="ARBA" id="ARBA00022737"/>
    </source>
</evidence>
<dbReference type="Pfam" id="PF13855">
    <property type="entry name" value="LRR_8"/>
    <property type="match status" value="1"/>
</dbReference>
<keyword evidence="5" id="KW-0966">Cell projection</keyword>
<dbReference type="PROSITE" id="PS51450">
    <property type="entry name" value="LRR"/>
    <property type="match status" value="3"/>
</dbReference>
<reference evidence="8" key="1">
    <citation type="journal article" date="2023" name="Commun. Biol.">
        <title>Genome analysis of Parmales, the sister group of diatoms, reveals the evolutionary specialization of diatoms from phago-mixotrophs to photoautotrophs.</title>
        <authorList>
            <person name="Ban H."/>
            <person name="Sato S."/>
            <person name="Yoshikawa S."/>
            <person name="Yamada K."/>
            <person name="Nakamura Y."/>
            <person name="Ichinomiya M."/>
            <person name="Sato N."/>
            <person name="Blanc-Mathieu R."/>
            <person name="Endo H."/>
            <person name="Kuwata A."/>
            <person name="Ogata H."/>
        </authorList>
    </citation>
    <scope>NUCLEOTIDE SEQUENCE [LARGE SCALE GENOMIC DNA]</scope>
    <source>
        <strain evidence="8">NIES 3699</strain>
    </source>
</reference>
<dbReference type="EMBL" id="BRXX01000133">
    <property type="protein sequence ID" value="GMH92927.1"/>
    <property type="molecule type" value="Genomic_DNA"/>
</dbReference>
<evidence type="ECO:0000313" key="8">
    <source>
        <dbReference type="Proteomes" id="UP001165160"/>
    </source>
</evidence>
<comment type="subcellular location">
    <subcellularLocation>
        <location evidence="1">Cell projection</location>
        <location evidence="1">Cilium</location>
    </subcellularLocation>
</comment>
<keyword evidence="8" id="KW-1185">Reference proteome</keyword>
<organism evidence="7 8">
    <name type="scientific">Triparma verrucosa</name>
    <dbReference type="NCBI Taxonomy" id="1606542"/>
    <lineage>
        <taxon>Eukaryota</taxon>
        <taxon>Sar</taxon>
        <taxon>Stramenopiles</taxon>
        <taxon>Ochrophyta</taxon>
        <taxon>Bolidophyceae</taxon>
        <taxon>Parmales</taxon>
        <taxon>Triparmaceae</taxon>
        <taxon>Triparma</taxon>
    </lineage>
</organism>
<dbReference type="InterPro" id="IPR032675">
    <property type="entry name" value="LRR_dom_sf"/>
</dbReference>
<name>A0A9W7EWC3_9STRA</name>
<proteinExistence type="predicted"/>
<evidence type="ECO:0000313" key="7">
    <source>
        <dbReference type="EMBL" id="GMH92927.1"/>
    </source>
</evidence>
<comment type="caution">
    <text evidence="7">The sequence shown here is derived from an EMBL/GenBank/DDBJ whole genome shotgun (WGS) entry which is preliminary data.</text>
</comment>
<accession>A0A9W7EWC3</accession>
<dbReference type="InterPro" id="IPR001611">
    <property type="entry name" value="Leu-rich_rpt"/>
</dbReference>
<evidence type="ECO:0000256" key="1">
    <source>
        <dbReference type="ARBA" id="ARBA00004138"/>
    </source>
</evidence>
<dbReference type="SUPFAM" id="SSF52058">
    <property type="entry name" value="L domain-like"/>
    <property type="match status" value="1"/>
</dbReference>
<dbReference type="InterPro" id="IPR050576">
    <property type="entry name" value="Cilia_flagella_integrity"/>
</dbReference>
<evidence type="ECO:0000256" key="4">
    <source>
        <dbReference type="ARBA" id="ARBA00023069"/>
    </source>
</evidence>
<feature type="coiled-coil region" evidence="6">
    <location>
        <begin position="206"/>
        <end position="244"/>
    </location>
</feature>
<dbReference type="PANTHER" id="PTHR45973:SF9">
    <property type="entry name" value="LEUCINE-RICH REPEAT-CONTAINING PROTEIN 46"/>
    <property type="match status" value="1"/>
</dbReference>
<evidence type="ECO:0000256" key="5">
    <source>
        <dbReference type="ARBA" id="ARBA00023273"/>
    </source>
</evidence>
<dbReference type="Gene3D" id="3.80.10.10">
    <property type="entry name" value="Ribonuclease Inhibitor"/>
    <property type="match status" value="1"/>
</dbReference>
<dbReference type="Proteomes" id="UP001165160">
    <property type="component" value="Unassembled WGS sequence"/>
</dbReference>
<sequence>MLTQDLIKHVTGEYDLEVVQLLALTALEIPSIMNLDMCINLKELNLSSNSLKTIGAGLSTLTKLSRLDLSNNLISSLSPADFEPLGKSLTFLALEGNDITDVDDLYSFTSLVNLKTIYMKRDELTNPCCGHPSYFVKIVKAFEDNVEGLTILDGESFQLKGAVGDVSGSDGMLKPDEEYNKPLPVEKWLDNVDIENVAPLAESFEVKDAEEQLQEELTEVNIKLKRARASMKVANNEIERLKSL</sequence>
<protein>
    <submittedName>
        <fullName evidence="7">Uncharacterized protein</fullName>
    </submittedName>
</protein>
<keyword evidence="2" id="KW-0433">Leucine-rich repeat</keyword>
<keyword evidence="6" id="KW-0175">Coiled coil</keyword>
<dbReference type="PANTHER" id="PTHR45973">
    <property type="entry name" value="PROTEIN PHOSPHATASE 1 REGULATORY SUBUNIT SDS22-RELATED"/>
    <property type="match status" value="1"/>
</dbReference>
<keyword evidence="3" id="KW-0677">Repeat</keyword>
<dbReference type="SMART" id="SM00369">
    <property type="entry name" value="LRR_TYP"/>
    <property type="match status" value="2"/>
</dbReference>
<evidence type="ECO:0000256" key="2">
    <source>
        <dbReference type="ARBA" id="ARBA00022614"/>
    </source>
</evidence>
<dbReference type="AlphaFoldDB" id="A0A9W7EWC3"/>
<gene>
    <name evidence="7" type="ORF">TrVE_jg10857</name>
</gene>